<reference evidence="1 2" key="1">
    <citation type="submission" date="2016-11" db="EMBL/GenBank/DDBJ databases">
        <title>Tenacibaculum sp. LPB0136, isolated from marine environment.</title>
        <authorList>
            <person name="Kim E."/>
            <person name="Yi H."/>
        </authorList>
    </citation>
    <scope>NUCLEOTIDE SEQUENCE [LARGE SCALE GENOMIC DNA]</scope>
    <source>
        <strain evidence="1 2">LPB0136</strain>
    </source>
</reference>
<dbReference type="OrthoDB" id="1348257at2"/>
<proteinExistence type="predicted"/>
<protein>
    <recommendedName>
        <fullName evidence="3">Preprotein translocase subunit SecB</fullName>
    </recommendedName>
</protein>
<dbReference type="RefSeq" id="WP_072555412.1">
    <property type="nucleotide sequence ID" value="NZ_CP018155.1"/>
</dbReference>
<organism evidence="1 2">
    <name type="scientific">Tenacibaculum todarodis</name>
    <dbReference type="NCBI Taxonomy" id="1850252"/>
    <lineage>
        <taxon>Bacteria</taxon>
        <taxon>Pseudomonadati</taxon>
        <taxon>Bacteroidota</taxon>
        <taxon>Flavobacteriia</taxon>
        <taxon>Flavobacteriales</taxon>
        <taxon>Flavobacteriaceae</taxon>
        <taxon>Tenacibaculum</taxon>
    </lineage>
</organism>
<dbReference type="AlphaFoldDB" id="A0A1L3JIW5"/>
<dbReference type="KEGG" id="ten:LPB136_06865"/>
<evidence type="ECO:0000313" key="1">
    <source>
        <dbReference type="EMBL" id="APG65085.1"/>
    </source>
</evidence>
<keyword evidence="2" id="KW-1185">Reference proteome</keyword>
<sequence length="143" mass="16582">MEENTIVPDKIKLFNIDVINTYINDDTITDNLNLEFSVAHNTKHNLEKERVKIELFINLLSNNDIGVKYHIDFHYTIEDLKDQYQLNKDNKAVFSGQFIATLIGISFSTARGLIFQQLQDTKFKGMILPIVSPYKMLISRNNE</sequence>
<dbReference type="Proteomes" id="UP000181898">
    <property type="component" value="Chromosome"/>
</dbReference>
<dbReference type="EMBL" id="CP018155">
    <property type="protein sequence ID" value="APG65085.1"/>
    <property type="molecule type" value="Genomic_DNA"/>
</dbReference>
<accession>A0A1L3JIW5</accession>
<gene>
    <name evidence="1" type="ORF">LPB136_06865</name>
</gene>
<name>A0A1L3JIW5_9FLAO</name>
<evidence type="ECO:0008006" key="3">
    <source>
        <dbReference type="Google" id="ProtNLM"/>
    </source>
</evidence>
<evidence type="ECO:0000313" key="2">
    <source>
        <dbReference type="Proteomes" id="UP000181898"/>
    </source>
</evidence>
<dbReference type="STRING" id="1850252.LPB136_06865"/>